<dbReference type="Proteomes" id="UP001183222">
    <property type="component" value="Unassembled WGS sequence"/>
</dbReference>
<keyword evidence="3" id="KW-1185">Reference proteome</keyword>
<dbReference type="RefSeq" id="WP_311345077.1">
    <property type="nucleotide sequence ID" value="NZ_JAVREI010000005.1"/>
</dbReference>
<accession>A0ABU2K7V0</accession>
<comment type="caution">
    <text evidence="2">The sequence shown here is derived from an EMBL/GenBank/DDBJ whole genome shotgun (WGS) entry which is preliminary data.</text>
</comment>
<dbReference type="EMBL" id="JAVREI010000005">
    <property type="protein sequence ID" value="MDT0276263.1"/>
    <property type="molecule type" value="Genomic_DNA"/>
</dbReference>
<evidence type="ECO:0000313" key="2">
    <source>
        <dbReference type="EMBL" id="MDT0276263.1"/>
    </source>
</evidence>
<protein>
    <submittedName>
        <fullName evidence="2">Uncharacterized protein</fullName>
    </submittedName>
</protein>
<reference evidence="3" key="1">
    <citation type="submission" date="2023-07" db="EMBL/GenBank/DDBJ databases">
        <title>30 novel species of actinomycetes from the DSMZ collection.</title>
        <authorList>
            <person name="Nouioui I."/>
        </authorList>
    </citation>
    <scope>NUCLEOTIDE SEQUENCE [LARGE SCALE GENOMIC DNA]</scope>
    <source>
        <strain evidence="3">DSM 46792</strain>
    </source>
</reference>
<sequence>MNEALDLTHGDPKSQLVTDEAGQQAALGKLDESSDAIMMLHP</sequence>
<proteinExistence type="predicted"/>
<feature type="compositionally biased region" description="Basic and acidic residues" evidence="1">
    <location>
        <begin position="1"/>
        <end position="12"/>
    </location>
</feature>
<evidence type="ECO:0000256" key="1">
    <source>
        <dbReference type="SAM" id="MobiDB-lite"/>
    </source>
</evidence>
<feature type="region of interest" description="Disordered" evidence="1">
    <location>
        <begin position="1"/>
        <end position="42"/>
    </location>
</feature>
<organism evidence="2 3">
    <name type="scientific">Blastococcus goldschmidtiae</name>
    <dbReference type="NCBI Taxonomy" id="3075546"/>
    <lineage>
        <taxon>Bacteria</taxon>
        <taxon>Bacillati</taxon>
        <taxon>Actinomycetota</taxon>
        <taxon>Actinomycetes</taxon>
        <taxon>Geodermatophilales</taxon>
        <taxon>Geodermatophilaceae</taxon>
        <taxon>Blastococcus</taxon>
    </lineage>
</organism>
<name>A0ABU2K7V0_9ACTN</name>
<gene>
    <name evidence="2" type="ORF">RM425_10165</name>
</gene>
<evidence type="ECO:0000313" key="3">
    <source>
        <dbReference type="Proteomes" id="UP001183222"/>
    </source>
</evidence>